<accession>A0ABV2FRB2</accession>
<gene>
    <name evidence="1" type="ORF">ABID13_000163</name>
</gene>
<reference evidence="1 2" key="1">
    <citation type="submission" date="2024-06" db="EMBL/GenBank/DDBJ databases">
        <title>Genomic Encyclopedia of Type Strains, Phase IV (KMG-IV): sequencing the most valuable type-strain genomes for metagenomic binning, comparative biology and taxonomic classification.</title>
        <authorList>
            <person name="Goeker M."/>
        </authorList>
    </citation>
    <scope>NUCLEOTIDE SEQUENCE [LARGE SCALE GENOMIC DNA]</scope>
    <source>
        <strain evidence="1 2">DSM 19261</strain>
    </source>
</reference>
<protein>
    <submittedName>
        <fullName evidence="1">Uncharacterized protein</fullName>
    </submittedName>
</protein>
<dbReference type="Proteomes" id="UP001549200">
    <property type="component" value="Unassembled WGS sequence"/>
</dbReference>
<sequence length="34" mass="3876">MEGRSRKMEADNYHKRVVVGAVMAALVPLCFHCR</sequence>
<name>A0ABV2FRB2_9FIRM</name>
<keyword evidence="2" id="KW-1185">Reference proteome</keyword>
<proteinExistence type="predicted"/>
<organism evidence="1 2">
    <name type="scientific">Enterocloster citroniae</name>
    <dbReference type="NCBI Taxonomy" id="358743"/>
    <lineage>
        <taxon>Bacteria</taxon>
        <taxon>Bacillati</taxon>
        <taxon>Bacillota</taxon>
        <taxon>Clostridia</taxon>
        <taxon>Lachnospirales</taxon>
        <taxon>Lachnospiraceae</taxon>
        <taxon>Enterocloster</taxon>
    </lineage>
</organism>
<dbReference type="EMBL" id="JBEPLZ010000001">
    <property type="protein sequence ID" value="MET3568551.1"/>
    <property type="molecule type" value="Genomic_DNA"/>
</dbReference>
<evidence type="ECO:0000313" key="1">
    <source>
        <dbReference type="EMBL" id="MET3568551.1"/>
    </source>
</evidence>
<comment type="caution">
    <text evidence="1">The sequence shown here is derived from an EMBL/GenBank/DDBJ whole genome shotgun (WGS) entry which is preliminary data.</text>
</comment>
<evidence type="ECO:0000313" key="2">
    <source>
        <dbReference type="Proteomes" id="UP001549200"/>
    </source>
</evidence>